<dbReference type="RefSeq" id="WP_015049983.1">
    <property type="nucleotide sequence ID" value="NC_018870.1"/>
</dbReference>
<dbReference type="Proteomes" id="UP000000467">
    <property type="component" value="Chromosome"/>
</dbReference>
<proteinExistence type="inferred from homology"/>
<evidence type="ECO:0000313" key="5">
    <source>
        <dbReference type="Proteomes" id="UP000000467"/>
    </source>
</evidence>
<organism evidence="4 5">
    <name type="scientific">Thermacetogenium phaeum (strain ATCC BAA-254 / DSM 26808 / PB)</name>
    <dbReference type="NCBI Taxonomy" id="1089553"/>
    <lineage>
        <taxon>Bacteria</taxon>
        <taxon>Bacillati</taxon>
        <taxon>Bacillota</taxon>
        <taxon>Clostridia</taxon>
        <taxon>Thermoanaerobacterales</taxon>
        <taxon>Thermoanaerobacteraceae</taxon>
        <taxon>Thermacetogenium</taxon>
    </lineage>
</organism>
<dbReference type="PANTHER" id="PTHR42880:SF1">
    <property type="entry name" value="ISOPROPYLMALATE_HOMOCITRATE_CITRAMALATE SYNTHASE FAMILY PROTEIN"/>
    <property type="match status" value="1"/>
</dbReference>
<reference evidence="4 5" key="1">
    <citation type="journal article" date="2012" name="BMC Genomics">
        <title>Genome-guided analysis of physiological and morphological traits of the fermentative acetate oxidizer Thermacetogenium phaeum.</title>
        <authorList>
            <person name="Oehler D."/>
            <person name="Poehlein A."/>
            <person name="Leimbach A."/>
            <person name="Muller N."/>
            <person name="Daniel R."/>
            <person name="Gottschalk G."/>
            <person name="Schink B."/>
        </authorList>
    </citation>
    <scope>NUCLEOTIDE SEQUENCE [LARGE SCALE GENOMIC DNA]</scope>
    <source>
        <strain evidence="5">ATCC BAA-254 / DSM 26808 / PB</strain>
    </source>
</reference>
<dbReference type="InterPro" id="IPR013477">
    <property type="entry name" value="NifV/FrbC"/>
</dbReference>
<dbReference type="GO" id="GO:0019752">
    <property type="term" value="P:carboxylic acid metabolic process"/>
    <property type="evidence" value="ECO:0007669"/>
    <property type="project" value="InterPro"/>
</dbReference>
<dbReference type="SUPFAM" id="SSF51569">
    <property type="entry name" value="Aldolase"/>
    <property type="match status" value="1"/>
</dbReference>
<evidence type="ECO:0000259" key="3">
    <source>
        <dbReference type="PROSITE" id="PS50991"/>
    </source>
</evidence>
<evidence type="ECO:0000256" key="1">
    <source>
        <dbReference type="ARBA" id="ARBA00022679"/>
    </source>
</evidence>
<protein>
    <submittedName>
        <fullName evidence="4">Homocitrate synthase NifV</fullName>
        <ecNumber evidence="4">2.3.3.14</ecNumber>
    </submittedName>
</protein>
<name>K4LG92_THEPS</name>
<dbReference type="STRING" id="1089553.Tph_c08720"/>
<dbReference type="CDD" id="cd07939">
    <property type="entry name" value="DRE_TIM_NifV"/>
    <property type="match status" value="1"/>
</dbReference>
<dbReference type="PROSITE" id="PS00816">
    <property type="entry name" value="AIPM_HOMOCIT_SYNTH_2"/>
    <property type="match status" value="1"/>
</dbReference>
<dbReference type="PROSITE" id="PS50991">
    <property type="entry name" value="PYR_CT"/>
    <property type="match status" value="1"/>
</dbReference>
<dbReference type="EC" id="2.3.3.14" evidence="4"/>
<keyword evidence="4" id="KW-0012">Acyltransferase</keyword>
<dbReference type="OrthoDB" id="9804858at2"/>
<feature type="domain" description="Pyruvate carboxyltransferase" evidence="3">
    <location>
        <begin position="2"/>
        <end position="253"/>
    </location>
</feature>
<accession>K4LG92</accession>
<dbReference type="InterPro" id="IPR013785">
    <property type="entry name" value="Aldolase_TIM"/>
</dbReference>
<keyword evidence="1 2" id="KW-0808">Transferase</keyword>
<dbReference type="PROSITE" id="PS00815">
    <property type="entry name" value="AIPM_HOMOCIT_SYNTH_1"/>
    <property type="match status" value="1"/>
</dbReference>
<evidence type="ECO:0000313" key="4">
    <source>
        <dbReference type="EMBL" id="AFV11102.1"/>
    </source>
</evidence>
<comment type="similarity">
    <text evidence="2">Belongs to the alpha-IPM synthase/homocitrate synthase family.</text>
</comment>
<dbReference type="EMBL" id="CP003732">
    <property type="protein sequence ID" value="AFV11102.1"/>
    <property type="molecule type" value="Genomic_DNA"/>
</dbReference>
<sequence>MLRIIDTTLRDGEQAPGVAFTVREKVNIARLLDWLGVYQIEAGIPVMGDLEQKAIRAIARSNLKARVSAWNRLLLADIRASLACGVKDIHISCPASELQIRYKLGQSRMWVLDCLKRAIRYASDYGCRVTVGAEDASRADASFLLDLALLAQEMGAERLRYCDTMGVLNPFTTVERLDWLRSNLSLEIEFHGHNDFGMATANTLAAIKAGIRYVDTTVGGLGERAGNASLEELSAALQGIYGYDPGLNSRVLPVLSRHVARAARRPVSLPRRRILEPLPHSVVGW</sequence>
<dbReference type="KEGG" id="tpz:Tph_c08720"/>
<dbReference type="GO" id="GO:0004410">
    <property type="term" value="F:homocitrate synthase activity"/>
    <property type="evidence" value="ECO:0007669"/>
    <property type="project" value="UniProtKB-EC"/>
</dbReference>
<dbReference type="eggNOG" id="COG0119">
    <property type="taxonomic scope" value="Bacteria"/>
</dbReference>
<dbReference type="InterPro" id="IPR002034">
    <property type="entry name" value="AIPM/Hcit_synth_CS"/>
</dbReference>
<dbReference type="AlphaFoldDB" id="K4LG92"/>
<dbReference type="PANTHER" id="PTHR42880">
    <property type="entry name" value="HOMOCITRATE SYNTHASE"/>
    <property type="match status" value="1"/>
</dbReference>
<dbReference type="HOGENOM" id="CLU_022158_4_1_9"/>
<keyword evidence="5" id="KW-1185">Reference proteome</keyword>
<dbReference type="Pfam" id="PF00682">
    <property type="entry name" value="HMGL-like"/>
    <property type="match status" value="1"/>
</dbReference>
<evidence type="ECO:0000256" key="2">
    <source>
        <dbReference type="RuleBase" id="RU003523"/>
    </source>
</evidence>
<gene>
    <name evidence="4" type="primary">nifV</name>
    <name evidence="4" type="ordered locus">Tph_c08720</name>
</gene>
<dbReference type="InterPro" id="IPR000891">
    <property type="entry name" value="PYR_CT"/>
</dbReference>
<dbReference type="Gene3D" id="3.20.20.70">
    <property type="entry name" value="Aldolase class I"/>
    <property type="match status" value="1"/>
</dbReference>